<keyword evidence="2" id="KW-1185">Reference proteome</keyword>
<dbReference type="AlphaFoldDB" id="A0A0V8JL58"/>
<comment type="caution">
    <text evidence="1">The sequence shown here is derived from an EMBL/GenBank/DDBJ whole genome shotgun (WGS) entry which is preliminary data.</text>
</comment>
<evidence type="ECO:0000313" key="1">
    <source>
        <dbReference type="EMBL" id="KSU87799.1"/>
    </source>
</evidence>
<dbReference type="Proteomes" id="UP000053681">
    <property type="component" value="Unassembled WGS sequence"/>
</dbReference>
<evidence type="ECO:0000313" key="2">
    <source>
        <dbReference type="Proteomes" id="UP000053681"/>
    </source>
</evidence>
<name>A0A0V8JL58_9BACI</name>
<reference evidence="1 2" key="1">
    <citation type="submission" date="2015-11" db="EMBL/GenBank/DDBJ databases">
        <title>Bacillus caseinolyticus sp nov.</title>
        <authorList>
            <person name="Dastager S.G."/>
            <person name="Mawlankar R."/>
        </authorList>
    </citation>
    <scope>NUCLEOTIDE SEQUENCE [LARGE SCALE GENOMIC DNA]</scope>
    <source>
        <strain evidence="1 2">SGD-V-76</strain>
    </source>
</reference>
<dbReference type="Pfam" id="PF11518">
    <property type="entry name" value="DUF3221"/>
    <property type="match status" value="1"/>
</dbReference>
<sequence>MKKQVLAFIGLISFIMILIGCSSQQSEDNKGYVIQGRIMEVKEDEILVANVIPRDVALNYTTNEVLGDDTIQPIYLKVPDSSVTYKKGQLVKAWLKKGESVKYTVPAKGNAEEIQVIKEGN</sequence>
<evidence type="ECO:0008006" key="3">
    <source>
        <dbReference type="Google" id="ProtNLM"/>
    </source>
</evidence>
<protein>
    <recommendedName>
        <fullName evidence="3">DUF3221 domain-containing protein</fullName>
    </recommendedName>
</protein>
<organism evidence="1 2">
    <name type="scientific">Priestia veravalensis</name>
    <dbReference type="NCBI Taxonomy" id="1414648"/>
    <lineage>
        <taxon>Bacteria</taxon>
        <taxon>Bacillati</taxon>
        <taxon>Bacillota</taxon>
        <taxon>Bacilli</taxon>
        <taxon>Bacillales</taxon>
        <taxon>Bacillaceae</taxon>
        <taxon>Priestia</taxon>
    </lineage>
</organism>
<dbReference type="RefSeq" id="WP_025907672.1">
    <property type="nucleotide sequence ID" value="NZ_KQ758651.1"/>
</dbReference>
<gene>
    <name evidence="1" type="ORF">AS180_11330</name>
</gene>
<accession>A0A0V8JL58</accession>
<proteinExistence type="predicted"/>
<dbReference type="GeneID" id="93681945"/>
<dbReference type="PROSITE" id="PS51257">
    <property type="entry name" value="PROKAR_LIPOPROTEIN"/>
    <property type="match status" value="1"/>
</dbReference>
<dbReference type="InterPro" id="IPR021598">
    <property type="entry name" value="DUF3221"/>
</dbReference>
<dbReference type="EMBL" id="LNQP01000035">
    <property type="protein sequence ID" value="KSU87799.1"/>
    <property type="molecule type" value="Genomic_DNA"/>
</dbReference>